<gene>
    <name evidence="1" type="ORF">WMY93_000274</name>
</gene>
<reference evidence="2" key="1">
    <citation type="submission" date="2024-04" db="EMBL/GenBank/DDBJ databases">
        <title>Salinicola lusitanus LLJ914,a marine bacterium isolated from the Okinawa Trough.</title>
        <authorList>
            <person name="Li J."/>
        </authorList>
    </citation>
    <scope>NUCLEOTIDE SEQUENCE [LARGE SCALE GENOMIC DNA]</scope>
</reference>
<evidence type="ECO:0000313" key="2">
    <source>
        <dbReference type="Proteomes" id="UP001460270"/>
    </source>
</evidence>
<comment type="caution">
    <text evidence="1">The sequence shown here is derived from an EMBL/GenBank/DDBJ whole genome shotgun (WGS) entry which is preliminary data.</text>
</comment>
<evidence type="ECO:0000313" key="1">
    <source>
        <dbReference type="EMBL" id="KAK7944546.1"/>
    </source>
</evidence>
<keyword evidence="2" id="KW-1185">Reference proteome</keyword>
<protein>
    <submittedName>
        <fullName evidence="1">Uncharacterized protein</fullName>
    </submittedName>
</protein>
<proteinExistence type="predicted"/>
<organism evidence="1 2">
    <name type="scientific">Mugilogobius chulae</name>
    <name type="common">yellowstripe goby</name>
    <dbReference type="NCBI Taxonomy" id="88201"/>
    <lineage>
        <taxon>Eukaryota</taxon>
        <taxon>Metazoa</taxon>
        <taxon>Chordata</taxon>
        <taxon>Craniata</taxon>
        <taxon>Vertebrata</taxon>
        <taxon>Euteleostomi</taxon>
        <taxon>Actinopterygii</taxon>
        <taxon>Neopterygii</taxon>
        <taxon>Teleostei</taxon>
        <taxon>Neoteleostei</taxon>
        <taxon>Acanthomorphata</taxon>
        <taxon>Gobiaria</taxon>
        <taxon>Gobiiformes</taxon>
        <taxon>Gobioidei</taxon>
        <taxon>Gobiidae</taxon>
        <taxon>Gobionellinae</taxon>
        <taxon>Mugilogobius</taxon>
    </lineage>
</organism>
<accession>A0AAW0Q0E5</accession>
<dbReference type="AlphaFoldDB" id="A0AAW0Q0E5"/>
<sequence>MPQYRSTILLLNFRLCHEMENTNDSAEYEIISTPLTSNLEAERAHTSKNKKRPDHKKMLMVEAHACAIGTNTTCYTAFPRESWFEEASGTTSLQTAEMKSCGSNWSKDEPNCTSPFDQSDGHPHVTCVALTWTNYISIAIIMQTHLMTVDKPEALKSCRGEELGTSSLLSRLAEFKL</sequence>
<name>A0AAW0Q0E5_9GOBI</name>
<dbReference type="EMBL" id="JBBPFD010000001">
    <property type="protein sequence ID" value="KAK7944546.1"/>
    <property type="molecule type" value="Genomic_DNA"/>
</dbReference>
<dbReference type="Proteomes" id="UP001460270">
    <property type="component" value="Unassembled WGS sequence"/>
</dbReference>